<dbReference type="Gene3D" id="1.10.8.350">
    <property type="entry name" value="Bacterial muramidase"/>
    <property type="match status" value="1"/>
</dbReference>
<dbReference type="InterPro" id="IPR036397">
    <property type="entry name" value="RNaseH_sf"/>
</dbReference>
<dbReference type="PANTHER" id="PTHR30163">
    <property type="entry name" value="MEMBRANE-BOUND LYTIC MUREIN TRANSGLYCOSYLASE B"/>
    <property type="match status" value="1"/>
</dbReference>
<gene>
    <name evidence="2" type="ORF">MNB_SV-4-952</name>
</gene>
<dbReference type="GO" id="GO:0015074">
    <property type="term" value="P:DNA integration"/>
    <property type="evidence" value="ECO:0007669"/>
    <property type="project" value="InterPro"/>
</dbReference>
<evidence type="ECO:0000313" key="2">
    <source>
        <dbReference type="EMBL" id="SFV89770.1"/>
    </source>
</evidence>
<dbReference type="InterPro" id="IPR012337">
    <property type="entry name" value="RNaseH-like_sf"/>
</dbReference>
<dbReference type="SUPFAM" id="SSF53098">
    <property type="entry name" value="Ribonuclease H-like"/>
    <property type="match status" value="1"/>
</dbReference>
<dbReference type="InterPro" id="IPR043426">
    <property type="entry name" value="MltB-like"/>
</dbReference>
<dbReference type="InterPro" id="IPR023346">
    <property type="entry name" value="Lysozyme-like_dom_sf"/>
</dbReference>
<accession>A0A1W1E776</accession>
<evidence type="ECO:0000259" key="1">
    <source>
        <dbReference type="PROSITE" id="PS50994"/>
    </source>
</evidence>
<dbReference type="Gene3D" id="3.30.420.10">
    <property type="entry name" value="Ribonuclease H-like superfamily/Ribonuclease H"/>
    <property type="match status" value="1"/>
</dbReference>
<dbReference type="Pfam" id="PF13406">
    <property type="entry name" value="SLT_2"/>
    <property type="match status" value="1"/>
</dbReference>
<feature type="domain" description="Integrase catalytic" evidence="1">
    <location>
        <begin position="147"/>
        <end position="341"/>
    </location>
</feature>
<dbReference type="SUPFAM" id="SSF46689">
    <property type="entry name" value="Homeodomain-like"/>
    <property type="match status" value="1"/>
</dbReference>
<dbReference type="InterPro" id="IPR009057">
    <property type="entry name" value="Homeodomain-like_sf"/>
</dbReference>
<dbReference type="GO" id="GO:0003676">
    <property type="term" value="F:nucleic acid binding"/>
    <property type="evidence" value="ECO:0007669"/>
    <property type="project" value="InterPro"/>
</dbReference>
<dbReference type="PROSITE" id="PS50994">
    <property type="entry name" value="INTEGRASE"/>
    <property type="match status" value="1"/>
</dbReference>
<dbReference type="InterPro" id="IPR001584">
    <property type="entry name" value="Integrase_cat-core"/>
</dbReference>
<reference evidence="2" key="1">
    <citation type="submission" date="2016-10" db="EMBL/GenBank/DDBJ databases">
        <authorList>
            <person name="de Groot N.N."/>
        </authorList>
    </citation>
    <scope>NUCLEOTIDE SEQUENCE</scope>
</reference>
<name>A0A1W1E776_9ZZZZ</name>
<protein>
    <submittedName>
        <fullName evidence="2">Membrane-bound lytic murein transglycosylase B</fullName>
        <ecNumber evidence="2">3.2.1.-</ecNumber>
    </submittedName>
</protein>
<dbReference type="SUPFAM" id="SSF53955">
    <property type="entry name" value="Lysozyme-like"/>
    <property type="match status" value="1"/>
</dbReference>
<dbReference type="GO" id="GO:0009253">
    <property type="term" value="P:peptidoglycan catabolic process"/>
    <property type="evidence" value="ECO:0007669"/>
    <property type="project" value="TreeGrafter"/>
</dbReference>
<sequence length="709" mass="82871">MLASDILTYQDFLKDTQEPIQLRLAMVKRYKETENISLVAKEFRTTRQTVRKWIKRFSGAIGSLKNCSKAPKRPYRRMDQRTEELLVQFRKAHPSLGYDYIHHYLYEKGCKEIPSKSSVYAIWRKYGLMPKHYKKHEKKKDLREIKSKYKPFEKIQIDVKELRDIPNILDQSLTLGLKRQKELPNRYGLPMYQYTARDVKTGALFVSLSFMHNRHTAAIFADRVLTHLANYGITPRVIQTDNGSEFVNTRDATDDTSLFVQVVTRNHKTEHRRIPPGAKTWQSDVETSHWIIEKEFYDAVKVMSDRNFANKLRAYQWGFNVMRKNSYKGNKTPYEIIKEEDDMKYATLSKTILDFPTCILDEKFDAFIRGGYHVSLPTKKYMKTDKLIGIFLILFCVYAVGNDDRPPVQYDYLSKPNVQRFIRMMHTKYRFDTGYLKRVFQQAKLDRDTLARYRGTFKKNSTVGSWERFKLHVVNPKTFKEARKFKQDHYKTLQKAAHRYHVDIDYIVGFIGVESHFGSYTGDYSVLDALSTLAFHKNRMQRFFKNELKHLFLFAREKHYDITALKGSFAGAMGCVQQVPSVARKFSLDFDGDGASIWDMEDCIGSIARFMHHKGWQKGKTVAVAAHYPKKRFNRLRTGFKTHYTLATLRKNGITPHTPFPYNTASLIKLHNTTHDELWLGAPNFRVLTAYNASSNYGMAIHKIAVSVK</sequence>
<keyword evidence="2" id="KW-0326">Glycosidase</keyword>
<dbReference type="Pfam" id="PF13565">
    <property type="entry name" value="HTH_32"/>
    <property type="match status" value="1"/>
</dbReference>
<dbReference type="GO" id="GO:0016798">
    <property type="term" value="F:hydrolase activity, acting on glycosyl bonds"/>
    <property type="evidence" value="ECO:0007669"/>
    <property type="project" value="UniProtKB-KW"/>
</dbReference>
<dbReference type="GO" id="GO:0008933">
    <property type="term" value="F:peptidoglycan lytic transglycosylase activity"/>
    <property type="evidence" value="ECO:0007669"/>
    <property type="project" value="TreeGrafter"/>
</dbReference>
<dbReference type="EMBL" id="FPIB01000003">
    <property type="protein sequence ID" value="SFV89770.1"/>
    <property type="molecule type" value="Genomic_DNA"/>
</dbReference>
<keyword evidence="2" id="KW-0378">Hydrolase</keyword>
<dbReference type="EC" id="3.2.1.-" evidence="2"/>
<organism evidence="2">
    <name type="scientific">hydrothermal vent metagenome</name>
    <dbReference type="NCBI Taxonomy" id="652676"/>
    <lineage>
        <taxon>unclassified sequences</taxon>
        <taxon>metagenomes</taxon>
        <taxon>ecological metagenomes</taxon>
    </lineage>
</organism>
<proteinExistence type="predicted"/>
<dbReference type="InterPro" id="IPR031304">
    <property type="entry name" value="SLT_2"/>
</dbReference>
<dbReference type="AlphaFoldDB" id="A0A1W1E776"/>
<dbReference type="Gene3D" id="1.10.530.10">
    <property type="match status" value="1"/>
</dbReference>
<dbReference type="PANTHER" id="PTHR30163:SF9">
    <property type="entry name" value="MEMBRANE-BOUND LYTIC MUREIN TRANSGLYCOSYLASE B"/>
    <property type="match status" value="1"/>
</dbReference>